<evidence type="ECO:0000259" key="1">
    <source>
        <dbReference type="PROSITE" id="PS50022"/>
    </source>
</evidence>
<sequence>MKTKKIYRHFSILVLSIILLWRCTPIDYYYSDYLENAEKVYPGKVDSISFKPGYNRAAIRSLISTDARIVRMKISWGLNGTFETPINSTDIAQYKEILIPNIDEGIYTFDIRTFDSEGNQSMRAEVFGRVYGANYSANLNNRIIEQIRKENQDLVVNWIPESGDSTLRGTEIAYLTLSGDSATVFTEPLLHQTRLPNYKPDTRINYRTLFKPSSLAIDMFYAAEQNIDPVSYMPTERTLHARSSWTIAGFSSEEPANNRLANRVIDNDVATFWITRYSSQATDYPNHWITIDMKEELQVDGFFFAQKNGDRKIRELEIFASQDNQTFESVGRYSLAAIDRTYQYVDLSARKSFRYFKIVPLSGHDTQRQPGLAEVGTYTIGN</sequence>
<dbReference type="RefSeq" id="WP_320185094.1">
    <property type="nucleotide sequence ID" value="NZ_CP138332.1"/>
</dbReference>
<accession>A0ABW6BE82</accession>
<dbReference type="Proteomes" id="UP001597525">
    <property type="component" value="Unassembled WGS sequence"/>
</dbReference>
<dbReference type="Gene3D" id="2.60.120.260">
    <property type="entry name" value="Galactose-binding domain-like"/>
    <property type="match status" value="1"/>
</dbReference>
<dbReference type="InterPro" id="IPR008979">
    <property type="entry name" value="Galactose-bd-like_sf"/>
</dbReference>
<comment type="caution">
    <text evidence="2">The sequence shown here is derived from an EMBL/GenBank/DDBJ whole genome shotgun (WGS) entry which is preliminary data.</text>
</comment>
<protein>
    <submittedName>
        <fullName evidence="2">DUF4998 domain-containing protein</fullName>
    </submittedName>
</protein>
<dbReference type="Pfam" id="PF16389">
    <property type="entry name" value="DUF4998"/>
    <property type="match status" value="1"/>
</dbReference>
<dbReference type="PROSITE" id="PS50022">
    <property type="entry name" value="FA58C_3"/>
    <property type="match status" value="1"/>
</dbReference>
<dbReference type="InterPro" id="IPR000421">
    <property type="entry name" value="FA58C"/>
</dbReference>
<dbReference type="SUPFAM" id="SSF49785">
    <property type="entry name" value="Galactose-binding domain-like"/>
    <property type="match status" value="1"/>
</dbReference>
<evidence type="ECO:0000313" key="2">
    <source>
        <dbReference type="EMBL" id="MFD2967217.1"/>
    </source>
</evidence>
<feature type="domain" description="F5/8 type C" evidence="1">
    <location>
        <begin position="227"/>
        <end position="377"/>
    </location>
</feature>
<proteinExistence type="predicted"/>
<dbReference type="Pfam" id="PF00754">
    <property type="entry name" value="F5_F8_type_C"/>
    <property type="match status" value="1"/>
</dbReference>
<organism evidence="2 3">
    <name type="scientific">Sphingobacterium bambusae</name>
    <dbReference type="NCBI Taxonomy" id="662858"/>
    <lineage>
        <taxon>Bacteria</taxon>
        <taxon>Pseudomonadati</taxon>
        <taxon>Bacteroidota</taxon>
        <taxon>Sphingobacteriia</taxon>
        <taxon>Sphingobacteriales</taxon>
        <taxon>Sphingobacteriaceae</taxon>
        <taxon>Sphingobacterium</taxon>
    </lineage>
</organism>
<keyword evidence="3" id="KW-1185">Reference proteome</keyword>
<name>A0ABW6BE82_9SPHI</name>
<reference evidence="3" key="1">
    <citation type="journal article" date="2019" name="Int. J. Syst. Evol. Microbiol.">
        <title>The Global Catalogue of Microorganisms (GCM) 10K type strain sequencing project: providing services to taxonomists for standard genome sequencing and annotation.</title>
        <authorList>
            <consortium name="The Broad Institute Genomics Platform"/>
            <consortium name="The Broad Institute Genome Sequencing Center for Infectious Disease"/>
            <person name="Wu L."/>
            <person name="Ma J."/>
        </authorList>
    </citation>
    <scope>NUCLEOTIDE SEQUENCE [LARGE SCALE GENOMIC DNA]</scope>
    <source>
        <strain evidence="3">KCTC 22814</strain>
    </source>
</reference>
<evidence type="ECO:0000313" key="3">
    <source>
        <dbReference type="Proteomes" id="UP001597525"/>
    </source>
</evidence>
<dbReference type="EMBL" id="JBHUPB010000005">
    <property type="protein sequence ID" value="MFD2967217.1"/>
    <property type="molecule type" value="Genomic_DNA"/>
</dbReference>
<gene>
    <name evidence="2" type="ORF">ACFS7Y_07455</name>
</gene>